<gene>
    <name evidence="2" type="ORF">ACFP3H_08340</name>
</gene>
<protein>
    <submittedName>
        <fullName evidence="2">Sigma factor-like helix-turn-helix DNA-binding protein</fullName>
    </submittedName>
</protein>
<dbReference type="InterPro" id="IPR007630">
    <property type="entry name" value="RNA_pol_sigma70_r4"/>
</dbReference>
<name>A0ABW1JQZ1_9NOCA</name>
<evidence type="ECO:0000313" key="3">
    <source>
        <dbReference type="Proteomes" id="UP001596223"/>
    </source>
</evidence>
<reference evidence="3" key="1">
    <citation type="journal article" date="2019" name="Int. J. Syst. Evol. Microbiol.">
        <title>The Global Catalogue of Microorganisms (GCM) 10K type strain sequencing project: providing services to taxonomists for standard genome sequencing and annotation.</title>
        <authorList>
            <consortium name="The Broad Institute Genomics Platform"/>
            <consortium name="The Broad Institute Genome Sequencing Center for Infectious Disease"/>
            <person name="Wu L."/>
            <person name="Ma J."/>
        </authorList>
    </citation>
    <scope>NUCLEOTIDE SEQUENCE [LARGE SCALE GENOMIC DNA]</scope>
    <source>
        <strain evidence="3">CCUG 36956</strain>
    </source>
</reference>
<keyword evidence="3" id="KW-1185">Reference proteome</keyword>
<dbReference type="SUPFAM" id="SSF88659">
    <property type="entry name" value="Sigma3 and sigma4 domains of RNA polymerase sigma factors"/>
    <property type="match status" value="1"/>
</dbReference>
<organism evidence="2 3">
    <name type="scientific">Nocardia lasii</name>
    <dbReference type="NCBI Taxonomy" id="1616107"/>
    <lineage>
        <taxon>Bacteria</taxon>
        <taxon>Bacillati</taxon>
        <taxon>Actinomycetota</taxon>
        <taxon>Actinomycetes</taxon>
        <taxon>Mycobacteriales</taxon>
        <taxon>Nocardiaceae</taxon>
        <taxon>Nocardia</taxon>
    </lineage>
</organism>
<dbReference type="RefSeq" id="WP_378601983.1">
    <property type="nucleotide sequence ID" value="NZ_JBHSQN010000003.1"/>
</dbReference>
<dbReference type="Pfam" id="PF04545">
    <property type="entry name" value="Sigma70_r4"/>
    <property type="match status" value="1"/>
</dbReference>
<evidence type="ECO:0000313" key="2">
    <source>
        <dbReference type="EMBL" id="MFC6011058.1"/>
    </source>
</evidence>
<dbReference type="EMBL" id="JBHSQN010000003">
    <property type="protein sequence ID" value="MFC6011058.1"/>
    <property type="molecule type" value="Genomic_DNA"/>
</dbReference>
<sequence>MYATDHPYTEWLGRHLAEVPPNEQSRVFEWVFGAQLAEITRYAERCARSSLAPHLRPHADDIASRVAEDLVLKPLPPEPVRSWRVYVEVNVRRWKVKELMRRESARKRDAGWRVDDDELLAGAGGDSATDSFALFDTVEFYAALLARMPDKYRTVFATIFVVTPDGYDRRTIMEVARMLSVPDGTIRRLSAEGMPLLREITRAELGAAA</sequence>
<comment type="caution">
    <text evidence="2">The sequence shown here is derived from an EMBL/GenBank/DDBJ whole genome shotgun (WGS) entry which is preliminary data.</text>
</comment>
<evidence type="ECO:0000259" key="1">
    <source>
        <dbReference type="Pfam" id="PF04545"/>
    </source>
</evidence>
<dbReference type="Proteomes" id="UP001596223">
    <property type="component" value="Unassembled WGS sequence"/>
</dbReference>
<feature type="domain" description="RNA polymerase sigma-70 region 4" evidence="1">
    <location>
        <begin position="144"/>
        <end position="198"/>
    </location>
</feature>
<accession>A0ABW1JQZ1</accession>
<dbReference type="InterPro" id="IPR013324">
    <property type="entry name" value="RNA_pol_sigma_r3/r4-like"/>
</dbReference>
<proteinExistence type="predicted"/>